<reference evidence="1 2" key="1">
    <citation type="submission" date="2018-03" db="EMBL/GenBank/DDBJ databases">
        <title>Genomic Encyclopedia of Archaeal and Bacterial Type Strains, Phase II (KMG-II): from individual species to whole genera.</title>
        <authorList>
            <person name="Goeker M."/>
        </authorList>
    </citation>
    <scope>NUCLEOTIDE SEQUENCE [LARGE SCALE GENOMIC DNA]</scope>
    <source>
        <strain evidence="1 2">DSM 28354</strain>
    </source>
</reference>
<evidence type="ECO:0000313" key="1">
    <source>
        <dbReference type="EMBL" id="PRY35045.1"/>
    </source>
</evidence>
<dbReference type="OrthoDB" id="9979279at2"/>
<keyword evidence="2" id="KW-1185">Reference proteome</keyword>
<evidence type="ECO:0000313" key="2">
    <source>
        <dbReference type="Proteomes" id="UP000238375"/>
    </source>
</evidence>
<gene>
    <name evidence="1" type="ORF">CLV58_115128</name>
</gene>
<dbReference type="Proteomes" id="UP000238375">
    <property type="component" value="Unassembled WGS sequence"/>
</dbReference>
<sequence>MNRIAKLLSQAGEYAATLSNKTRLRIVLSGLVLLMGGGVYKLVRSIDKLNEPTPAATPEQLLKPMEKLYSQTRAEVDNYVYKRRLTTAQLDSVSRLMHKSKKP</sequence>
<dbReference type="AlphaFoldDB" id="A0A2T0SNR2"/>
<accession>A0A2T0SNR2</accession>
<name>A0A2T0SNR2_9BACT</name>
<dbReference type="EMBL" id="PVTE01000015">
    <property type="protein sequence ID" value="PRY35045.1"/>
    <property type="molecule type" value="Genomic_DNA"/>
</dbReference>
<proteinExistence type="predicted"/>
<protein>
    <submittedName>
        <fullName evidence="1">Uncharacterized protein</fullName>
    </submittedName>
</protein>
<organism evidence="1 2">
    <name type="scientific">Spirosoma oryzae</name>
    <dbReference type="NCBI Taxonomy" id="1469603"/>
    <lineage>
        <taxon>Bacteria</taxon>
        <taxon>Pseudomonadati</taxon>
        <taxon>Bacteroidota</taxon>
        <taxon>Cytophagia</taxon>
        <taxon>Cytophagales</taxon>
        <taxon>Cytophagaceae</taxon>
        <taxon>Spirosoma</taxon>
    </lineage>
</organism>
<dbReference type="RefSeq" id="WP_106139180.1">
    <property type="nucleotide sequence ID" value="NZ_PVTE01000015.1"/>
</dbReference>
<comment type="caution">
    <text evidence="1">The sequence shown here is derived from an EMBL/GenBank/DDBJ whole genome shotgun (WGS) entry which is preliminary data.</text>
</comment>